<dbReference type="AlphaFoldDB" id="A0AAD8A338"/>
<sequence length="84" mass="9271">NRFPFRGLALISIPIRESLTSESKDPRRVGTVMISIPGRDGDGSGLSLIRESLTSESKDSRRIGNKLAQFVNELSLKICVNQIK</sequence>
<feature type="non-terminal residue" evidence="1">
    <location>
        <position position="84"/>
    </location>
</feature>
<comment type="caution">
    <text evidence="1">The sequence shown here is derived from an EMBL/GenBank/DDBJ whole genome shotgun (WGS) entry which is preliminary data.</text>
</comment>
<reference evidence="1" key="2">
    <citation type="submission" date="2023-05" db="EMBL/GenBank/DDBJ databases">
        <authorList>
            <person name="Fouks B."/>
        </authorList>
    </citation>
    <scope>NUCLEOTIDE SEQUENCE</scope>
    <source>
        <strain evidence="1">Stay&amp;Tobe</strain>
        <tissue evidence="1">Testes</tissue>
    </source>
</reference>
<gene>
    <name evidence="1" type="ORF">L9F63_001969</name>
</gene>
<evidence type="ECO:0000313" key="2">
    <source>
        <dbReference type="Proteomes" id="UP001233999"/>
    </source>
</evidence>
<reference evidence="1" key="1">
    <citation type="journal article" date="2023" name="IScience">
        <title>Live-bearing cockroach genome reveals convergent evolutionary mechanisms linked to viviparity in insects and beyond.</title>
        <authorList>
            <person name="Fouks B."/>
            <person name="Harrison M.C."/>
            <person name="Mikhailova A.A."/>
            <person name="Marchal E."/>
            <person name="English S."/>
            <person name="Carruthers M."/>
            <person name="Jennings E.C."/>
            <person name="Chiamaka E.L."/>
            <person name="Frigard R.A."/>
            <person name="Pippel M."/>
            <person name="Attardo G.M."/>
            <person name="Benoit J.B."/>
            <person name="Bornberg-Bauer E."/>
            <person name="Tobe S.S."/>
        </authorList>
    </citation>
    <scope>NUCLEOTIDE SEQUENCE</scope>
    <source>
        <strain evidence="1">Stay&amp;Tobe</strain>
    </source>
</reference>
<organism evidence="1 2">
    <name type="scientific">Diploptera punctata</name>
    <name type="common">Pacific beetle cockroach</name>
    <dbReference type="NCBI Taxonomy" id="6984"/>
    <lineage>
        <taxon>Eukaryota</taxon>
        <taxon>Metazoa</taxon>
        <taxon>Ecdysozoa</taxon>
        <taxon>Arthropoda</taxon>
        <taxon>Hexapoda</taxon>
        <taxon>Insecta</taxon>
        <taxon>Pterygota</taxon>
        <taxon>Neoptera</taxon>
        <taxon>Polyneoptera</taxon>
        <taxon>Dictyoptera</taxon>
        <taxon>Blattodea</taxon>
        <taxon>Blaberoidea</taxon>
        <taxon>Blaberidae</taxon>
        <taxon>Diplopterinae</taxon>
        <taxon>Diploptera</taxon>
    </lineage>
</organism>
<accession>A0AAD8A338</accession>
<keyword evidence="2" id="KW-1185">Reference proteome</keyword>
<feature type="non-terminal residue" evidence="1">
    <location>
        <position position="1"/>
    </location>
</feature>
<proteinExistence type="predicted"/>
<name>A0AAD8A338_DIPPU</name>
<evidence type="ECO:0000313" key="1">
    <source>
        <dbReference type="EMBL" id="KAJ9591483.1"/>
    </source>
</evidence>
<dbReference type="EMBL" id="JASPKZ010003867">
    <property type="protein sequence ID" value="KAJ9591483.1"/>
    <property type="molecule type" value="Genomic_DNA"/>
</dbReference>
<protein>
    <submittedName>
        <fullName evidence="1">Uncharacterized protein</fullName>
    </submittedName>
</protein>
<dbReference type="Proteomes" id="UP001233999">
    <property type="component" value="Unassembled WGS sequence"/>
</dbReference>